<gene>
    <name evidence="2" type="ORF">Nkreftii_002867</name>
</gene>
<feature type="region of interest" description="Disordered" evidence="1">
    <location>
        <begin position="28"/>
        <end position="78"/>
    </location>
</feature>
<sequence>MTSEQLVIPVLLVLALLAQRMRMRRGTVEEAQGNEPKMASVPVATKRRVPIRASRRPGEAPRVVRSATDASPAARRWQPQVAATARDMRRGIVLMAVLGLCRGLQPSSGSGELDRD</sequence>
<organism evidence="2 3">
    <name type="scientific">Candidatus Nitrospira kreftii</name>
    <dbReference type="NCBI Taxonomy" id="2652173"/>
    <lineage>
        <taxon>Bacteria</taxon>
        <taxon>Pseudomonadati</taxon>
        <taxon>Nitrospirota</taxon>
        <taxon>Nitrospiria</taxon>
        <taxon>Nitrospirales</taxon>
        <taxon>Nitrospiraceae</taxon>
        <taxon>Nitrospira</taxon>
    </lineage>
</organism>
<evidence type="ECO:0000313" key="2">
    <source>
        <dbReference type="EMBL" id="QPD05093.1"/>
    </source>
</evidence>
<dbReference type="EMBL" id="CP047423">
    <property type="protein sequence ID" value="QPD05093.1"/>
    <property type="molecule type" value="Genomic_DNA"/>
</dbReference>
<dbReference type="Proteomes" id="UP000593737">
    <property type="component" value="Chromosome"/>
</dbReference>
<accession>A0A7S8FFY3</accession>
<dbReference type="KEGG" id="nkf:Nkreftii_002867"/>
<proteinExistence type="predicted"/>
<evidence type="ECO:0000313" key="3">
    <source>
        <dbReference type="Proteomes" id="UP000593737"/>
    </source>
</evidence>
<dbReference type="AlphaFoldDB" id="A0A7S8FFY3"/>
<name>A0A7S8FFY3_9BACT</name>
<reference evidence="2 3" key="1">
    <citation type="journal article" date="2020" name="ISME J.">
        <title>Enrichment and physiological characterization of a novel comammox Nitrospira indicates ammonium inhibition of complete nitrification.</title>
        <authorList>
            <person name="Sakoula D."/>
            <person name="Koch H."/>
            <person name="Frank J."/>
            <person name="Jetten M.S.M."/>
            <person name="van Kessel M.A.H.J."/>
            <person name="Lucker S."/>
        </authorList>
    </citation>
    <scope>NUCLEOTIDE SEQUENCE [LARGE SCALE GENOMIC DNA]</scope>
    <source>
        <strain evidence="2">Comreactor17</strain>
    </source>
</reference>
<protein>
    <submittedName>
        <fullName evidence="2">Uncharacterized protein</fullName>
    </submittedName>
</protein>
<feature type="compositionally biased region" description="Basic residues" evidence="1">
    <location>
        <begin position="45"/>
        <end position="55"/>
    </location>
</feature>
<evidence type="ECO:0000256" key="1">
    <source>
        <dbReference type="SAM" id="MobiDB-lite"/>
    </source>
</evidence>